<evidence type="ECO:0000313" key="6">
    <source>
        <dbReference type="Proteomes" id="UP000626109"/>
    </source>
</evidence>
<sequence>MVILPAAGKFLLSSVSCVPPAKSLGGATRRQGLGKSDARGRPNCGAHGLQPVAGHPLMLLSLLSCGPPALVCSLQTAAGAQGLTLQSFLLEEPLEFEFETAGGSLSVIGEGPLPGPAPPAGPQVVVRGMASRDPCSADNHEQLWTVFRHAGCDGFLEIPATRFDLDLYVDFDDQQRAVASGKSYCRHQGHCEGVDIFDAAFFNIPEREALGMDPEQRLFMETGWLSLSDAGYERKALQREGSHLGVFVGISGSDWRDVCRCPSANGVPETFIANRFSYAINLKGPSFIVNTACSASLVAMHAAKSR</sequence>
<evidence type="ECO:0000256" key="2">
    <source>
        <dbReference type="ARBA" id="ARBA00022553"/>
    </source>
</evidence>
<dbReference type="GO" id="GO:0006633">
    <property type="term" value="P:fatty acid biosynthetic process"/>
    <property type="evidence" value="ECO:0007669"/>
    <property type="project" value="InterPro"/>
</dbReference>
<dbReference type="InterPro" id="IPR016039">
    <property type="entry name" value="Thiolase-like"/>
</dbReference>
<dbReference type="InterPro" id="IPR018201">
    <property type="entry name" value="Ketoacyl_synth_AS"/>
</dbReference>
<feature type="non-terminal residue" evidence="5">
    <location>
        <position position="1"/>
    </location>
</feature>
<dbReference type="InterPro" id="IPR050091">
    <property type="entry name" value="PKS_NRPS_Biosynth_Enz"/>
</dbReference>
<dbReference type="Pfam" id="PF00109">
    <property type="entry name" value="ketoacyl-synt"/>
    <property type="match status" value="1"/>
</dbReference>
<dbReference type="PROSITE" id="PS52004">
    <property type="entry name" value="KS3_2"/>
    <property type="match status" value="1"/>
</dbReference>
<dbReference type="PANTHER" id="PTHR43775">
    <property type="entry name" value="FATTY ACID SYNTHASE"/>
    <property type="match status" value="1"/>
</dbReference>
<dbReference type="InterPro" id="IPR020841">
    <property type="entry name" value="PKS_Beta-ketoAc_synthase_dom"/>
</dbReference>
<dbReference type="AlphaFoldDB" id="A0A813IBG8"/>
<dbReference type="GO" id="GO:0004315">
    <property type="term" value="F:3-oxoacyl-[acyl-carrier-protein] synthase activity"/>
    <property type="evidence" value="ECO:0007669"/>
    <property type="project" value="InterPro"/>
</dbReference>
<comment type="caution">
    <text evidence="5">The sequence shown here is derived from an EMBL/GenBank/DDBJ whole genome shotgun (WGS) entry which is preliminary data.</text>
</comment>
<name>A0A813IBG8_POLGL</name>
<reference evidence="5" key="1">
    <citation type="submission" date="2021-02" db="EMBL/GenBank/DDBJ databases">
        <authorList>
            <person name="Dougan E. K."/>
            <person name="Rhodes N."/>
            <person name="Thang M."/>
            <person name="Chan C."/>
        </authorList>
    </citation>
    <scope>NUCLEOTIDE SEQUENCE</scope>
</reference>
<proteinExistence type="predicted"/>
<evidence type="ECO:0000256" key="3">
    <source>
        <dbReference type="ARBA" id="ARBA00022679"/>
    </source>
</evidence>
<dbReference type="PANTHER" id="PTHR43775:SF37">
    <property type="entry name" value="SI:DKEY-61P9.11"/>
    <property type="match status" value="1"/>
</dbReference>
<dbReference type="GO" id="GO:0004312">
    <property type="term" value="F:fatty acid synthase activity"/>
    <property type="evidence" value="ECO:0007669"/>
    <property type="project" value="TreeGrafter"/>
</dbReference>
<dbReference type="Gene3D" id="3.40.47.10">
    <property type="match status" value="1"/>
</dbReference>
<dbReference type="SMART" id="SM00825">
    <property type="entry name" value="PKS_KS"/>
    <property type="match status" value="1"/>
</dbReference>
<dbReference type="PROSITE" id="PS00606">
    <property type="entry name" value="KS3_1"/>
    <property type="match status" value="1"/>
</dbReference>
<keyword evidence="1" id="KW-0596">Phosphopantetheine</keyword>
<dbReference type="SUPFAM" id="SSF53901">
    <property type="entry name" value="Thiolase-like"/>
    <property type="match status" value="1"/>
</dbReference>
<organism evidence="5 6">
    <name type="scientific">Polarella glacialis</name>
    <name type="common">Dinoflagellate</name>
    <dbReference type="NCBI Taxonomy" id="89957"/>
    <lineage>
        <taxon>Eukaryota</taxon>
        <taxon>Sar</taxon>
        <taxon>Alveolata</taxon>
        <taxon>Dinophyceae</taxon>
        <taxon>Suessiales</taxon>
        <taxon>Suessiaceae</taxon>
        <taxon>Polarella</taxon>
    </lineage>
</organism>
<evidence type="ECO:0000259" key="4">
    <source>
        <dbReference type="PROSITE" id="PS52004"/>
    </source>
</evidence>
<protein>
    <recommendedName>
        <fullName evidence="4">Ketosynthase family 3 (KS3) domain-containing protein</fullName>
    </recommendedName>
</protein>
<evidence type="ECO:0000256" key="1">
    <source>
        <dbReference type="ARBA" id="ARBA00022450"/>
    </source>
</evidence>
<keyword evidence="3" id="KW-0808">Transferase</keyword>
<gene>
    <name evidence="5" type="ORF">PGLA2088_LOCUS6635</name>
</gene>
<keyword evidence="2" id="KW-0597">Phosphoprotein</keyword>
<dbReference type="InterPro" id="IPR014030">
    <property type="entry name" value="Ketoacyl_synth_N"/>
</dbReference>
<accession>A0A813IBG8</accession>
<dbReference type="EMBL" id="CAJNNW010006672">
    <property type="protein sequence ID" value="CAE8648520.1"/>
    <property type="molecule type" value="Genomic_DNA"/>
</dbReference>
<dbReference type="CDD" id="cd00833">
    <property type="entry name" value="PKS"/>
    <property type="match status" value="1"/>
</dbReference>
<feature type="domain" description="Ketosynthase family 3 (KS3)" evidence="4">
    <location>
        <begin position="121"/>
        <end position="306"/>
    </location>
</feature>
<dbReference type="Proteomes" id="UP000626109">
    <property type="component" value="Unassembled WGS sequence"/>
</dbReference>
<evidence type="ECO:0000313" key="5">
    <source>
        <dbReference type="EMBL" id="CAE8648520.1"/>
    </source>
</evidence>